<dbReference type="Gene3D" id="2.40.70.10">
    <property type="entry name" value="Acid Proteases"/>
    <property type="match status" value="1"/>
</dbReference>
<dbReference type="InterPro" id="IPR021109">
    <property type="entry name" value="Peptidase_aspartic_dom_sf"/>
</dbReference>
<dbReference type="OrthoDB" id="1436782at2759"/>
<gene>
    <name evidence="1" type="ORF">CR513_06445</name>
</gene>
<protein>
    <submittedName>
        <fullName evidence="1">Uncharacterized protein</fullName>
    </submittedName>
</protein>
<feature type="non-terminal residue" evidence="1">
    <location>
        <position position="1"/>
    </location>
</feature>
<organism evidence="1 2">
    <name type="scientific">Mucuna pruriens</name>
    <name type="common">Velvet bean</name>
    <name type="synonym">Dolichos pruriens</name>
    <dbReference type="NCBI Taxonomy" id="157652"/>
    <lineage>
        <taxon>Eukaryota</taxon>
        <taxon>Viridiplantae</taxon>
        <taxon>Streptophyta</taxon>
        <taxon>Embryophyta</taxon>
        <taxon>Tracheophyta</taxon>
        <taxon>Spermatophyta</taxon>
        <taxon>Magnoliopsida</taxon>
        <taxon>eudicotyledons</taxon>
        <taxon>Gunneridae</taxon>
        <taxon>Pentapetalae</taxon>
        <taxon>rosids</taxon>
        <taxon>fabids</taxon>
        <taxon>Fabales</taxon>
        <taxon>Fabaceae</taxon>
        <taxon>Papilionoideae</taxon>
        <taxon>50 kb inversion clade</taxon>
        <taxon>NPAAA clade</taxon>
        <taxon>indigoferoid/millettioid clade</taxon>
        <taxon>Phaseoleae</taxon>
        <taxon>Mucuna</taxon>
    </lineage>
</organism>
<dbReference type="Pfam" id="PF08284">
    <property type="entry name" value="RVP_2"/>
    <property type="match status" value="1"/>
</dbReference>
<reference evidence="1" key="1">
    <citation type="submission" date="2018-05" db="EMBL/GenBank/DDBJ databases">
        <title>Draft genome of Mucuna pruriens seed.</title>
        <authorList>
            <person name="Nnadi N.E."/>
            <person name="Vos R."/>
            <person name="Hasami M.H."/>
            <person name="Devisetty U.K."/>
            <person name="Aguiy J.C."/>
        </authorList>
    </citation>
    <scope>NUCLEOTIDE SEQUENCE [LARGE SCALE GENOMIC DNA]</scope>
    <source>
        <strain evidence="1">JCA_2017</strain>
    </source>
</reference>
<dbReference type="EMBL" id="QJKJ01001095">
    <property type="protein sequence ID" value="RDY09220.1"/>
    <property type="molecule type" value="Genomic_DNA"/>
</dbReference>
<dbReference type="Proteomes" id="UP000257109">
    <property type="component" value="Unassembled WGS sequence"/>
</dbReference>
<dbReference type="AlphaFoldDB" id="A0A371I2F1"/>
<feature type="non-terminal residue" evidence="1">
    <location>
        <position position="217"/>
    </location>
</feature>
<dbReference type="CDD" id="cd00303">
    <property type="entry name" value="retropepsin_like"/>
    <property type="match status" value="1"/>
</dbReference>
<proteinExistence type="predicted"/>
<keyword evidence="2" id="KW-1185">Reference proteome</keyword>
<comment type="caution">
    <text evidence="1">The sequence shown here is derived from an EMBL/GenBank/DDBJ whole genome shotgun (WGS) entry which is preliminary data.</text>
</comment>
<sequence>MSLPLVVLRPPSLRILYITCFIYSYPLIILFDSKVTNSFILHDCMSFLKLPVSSLKCDLIVDTPTNGLVTTSSVCLQCPLTIHNRKFLVDDLMCLPLTNHVLINCLDTSIVFGKPVLAKDERSKNLGNFKLHIVEHAHAHEEQPEEDTNLSGKITASLRPTQYENPNGRDRFHGLGQKIQAKVSHNPFGMPFIKLALDPQIFKRFMIIVDHKLLRKK</sequence>
<evidence type="ECO:0000313" key="1">
    <source>
        <dbReference type="EMBL" id="RDY09220.1"/>
    </source>
</evidence>
<name>A0A371I2F1_MUCPR</name>
<accession>A0A371I2F1</accession>
<evidence type="ECO:0000313" key="2">
    <source>
        <dbReference type="Proteomes" id="UP000257109"/>
    </source>
</evidence>